<dbReference type="AlphaFoldDB" id="A0AAD6SG50"/>
<sequence length="162" mass="17814">MEAPSEAESPMDDSEFSSYGGGIFPGSHHFTVAGGTFKNITKNYVSAPEVPPDFRMIPMGDIDLQREIRVSEIRADEDSGVIFREARGCVRRVYSAKVEGRKADMTVAIYEGEAADEQWRRDIAKYMMLAARHPHILQVCGAASSGRIHATLFHGGAVFTFG</sequence>
<dbReference type="EMBL" id="JARJCM010000125">
    <property type="protein sequence ID" value="KAJ7027346.1"/>
    <property type="molecule type" value="Genomic_DNA"/>
</dbReference>
<proteinExistence type="predicted"/>
<organism evidence="1 2">
    <name type="scientific">Mycena alexandri</name>
    <dbReference type="NCBI Taxonomy" id="1745969"/>
    <lineage>
        <taxon>Eukaryota</taxon>
        <taxon>Fungi</taxon>
        <taxon>Dikarya</taxon>
        <taxon>Basidiomycota</taxon>
        <taxon>Agaricomycotina</taxon>
        <taxon>Agaricomycetes</taxon>
        <taxon>Agaricomycetidae</taxon>
        <taxon>Agaricales</taxon>
        <taxon>Marasmiineae</taxon>
        <taxon>Mycenaceae</taxon>
        <taxon>Mycena</taxon>
    </lineage>
</organism>
<dbReference type="Proteomes" id="UP001218188">
    <property type="component" value="Unassembled WGS sequence"/>
</dbReference>
<evidence type="ECO:0008006" key="3">
    <source>
        <dbReference type="Google" id="ProtNLM"/>
    </source>
</evidence>
<reference evidence="1" key="1">
    <citation type="submission" date="2023-03" db="EMBL/GenBank/DDBJ databases">
        <title>Massive genome expansion in bonnet fungi (Mycena s.s.) driven by repeated elements and novel gene families across ecological guilds.</title>
        <authorList>
            <consortium name="Lawrence Berkeley National Laboratory"/>
            <person name="Harder C.B."/>
            <person name="Miyauchi S."/>
            <person name="Viragh M."/>
            <person name="Kuo A."/>
            <person name="Thoen E."/>
            <person name="Andreopoulos B."/>
            <person name="Lu D."/>
            <person name="Skrede I."/>
            <person name="Drula E."/>
            <person name="Henrissat B."/>
            <person name="Morin E."/>
            <person name="Kohler A."/>
            <person name="Barry K."/>
            <person name="LaButti K."/>
            <person name="Morin E."/>
            <person name="Salamov A."/>
            <person name="Lipzen A."/>
            <person name="Mereny Z."/>
            <person name="Hegedus B."/>
            <person name="Baldrian P."/>
            <person name="Stursova M."/>
            <person name="Weitz H."/>
            <person name="Taylor A."/>
            <person name="Grigoriev I.V."/>
            <person name="Nagy L.G."/>
            <person name="Martin F."/>
            <person name="Kauserud H."/>
        </authorList>
    </citation>
    <scope>NUCLEOTIDE SEQUENCE</scope>
    <source>
        <strain evidence="1">CBHHK200</strain>
    </source>
</reference>
<evidence type="ECO:0000313" key="1">
    <source>
        <dbReference type="EMBL" id="KAJ7027346.1"/>
    </source>
</evidence>
<accession>A0AAD6SG50</accession>
<name>A0AAD6SG50_9AGAR</name>
<evidence type="ECO:0000313" key="2">
    <source>
        <dbReference type="Proteomes" id="UP001218188"/>
    </source>
</evidence>
<gene>
    <name evidence="1" type="ORF">C8F04DRAFT_1122687</name>
</gene>
<keyword evidence="2" id="KW-1185">Reference proteome</keyword>
<comment type="caution">
    <text evidence="1">The sequence shown here is derived from an EMBL/GenBank/DDBJ whole genome shotgun (WGS) entry which is preliminary data.</text>
</comment>
<protein>
    <recommendedName>
        <fullName evidence="3">Protein kinase domain-containing protein</fullName>
    </recommendedName>
</protein>